<name>A0A6G0WEB7_9STRA</name>
<dbReference type="Proteomes" id="UP000481153">
    <property type="component" value="Unassembled WGS sequence"/>
</dbReference>
<evidence type="ECO:0000313" key="6">
    <source>
        <dbReference type="Proteomes" id="UP000481153"/>
    </source>
</evidence>
<feature type="repeat" description="ANK" evidence="3">
    <location>
        <begin position="356"/>
        <end position="388"/>
    </location>
</feature>
<dbReference type="Pfam" id="PF12796">
    <property type="entry name" value="Ank_2"/>
    <property type="match status" value="5"/>
</dbReference>
<sequence length="1394" mass="156142">MQPQNKTAIRMFQAILAGDGGRVQDAMLDCDLNELQMVHLPNTCKGRKKCEFECTPLLLASYLGHVEIVKMLVAVDKVDINATNAANETALSVAAANSDSNVAQILLTRQDILPNIMDTESCSALQYATMNGAVELTRLLLQRPDTAVNQIDERKMTPLHWAVKSGHLDVISDLLAHPEIVAVAKTSLNLTPLMLASKEKRVSVVKKLLECPDVVASMNETDSNGATALILACQVDSFPIVAALLDVRGVDINSRTRDGRTALTYAVGKRNLDVIHTLLDHGADTYSVTEGIKSACHLGYFDIVQELLALDKGQYSIDFGELFHLAVDGGHLKIVEIILLHPSFRLEDFYNVNQKNRVCPLHSASSKGKNDIVRLLLNRGMDVNEQNDMGRTALQEAAWAGKLSTFQLICNAPGIHSINHQDKYGQTALFLACKAHRVAIVQELLNRTDVDVNLARKKGWTPLVAAIDGRCFEIVQQLLKHDKIDVNAKLSSGPLIFHAIRNSNLLIFQALLNHPDISLELKNANQETPLEYALHQNKFEFIDALIAKGGISHSHYKKDLILPKLLHCLTAPAAVSLVLHDLPVELSSTNTIQPRTSHSYSWAILLNASSMLSEDVRIEAVKQIVNHQKFCNCRHAFIRQLAFTKDQNGQPILKITDAATEEYLKSQLFFCGRYEILDESVIYASPKSIVLDANDHGMFNHIFDMYSQENLLKKEDFDVFARQLGLSATNHREVEGPSAALLNESDLTCINTWTRAEFISYCDVHFGGKVAVVLKFMRLSNAHTRETSTRRQLNHTCTLQVLPQPNPSEFEKTFENFTIYGNISIKDFPHVIVMPRGNRSLHDIYLKEHADDNQVRMIMHQMALLTISLHENNIIHSDMSMLNVLRVQDSLRLIDLESATPVGQSIAGKRSSSILPPELFYRLKNDEEINQYTNYWRDQPDGNSGVLWAKVRPKQNWVVRSLSKSDRDCELPFEPATATFAIDMWALGVMMYELLACVELVRSDRNLDVDDNAIEQAATWTVADLSKQVHGKISDPRARDLILKLLSINPNDRISAKAMLDHDYFKESPSSKPPAQDTQERHINALEFIDLDVQTSRDTLQTLGTLKESVLRDILPAKESSVPASFVLFPFAVHDKQGVENDIEEIIDFLDKINRMGPKFMKAVRANKSIDKAVKLVESGQPIYLYLIDEIQGTIVVPKETDVYPIRIDTDTNEYPMFMAAVMPYLQTGFQFLKGRDALTSLVNSLGLSMDDKLSCHVDRMDQIKASVFKFDFQIVHNSIQAFDETLPLHAIRSVALQELERFFNKHDKSKDYSGLERTYSSSGQVLWTIKSLDSPSKRSSDRASPNAKKDLKVHKIYAQLLHKAQSRDERKVVRTPGAVSISKDVLASLASSG</sequence>
<proteinExistence type="predicted"/>
<dbReference type="SMART" id="SM00220">
    <property type="entry name" value="S_TKc"/>
    <property type="match status" value="1"/>
</dbReference>
<dbReference type="SUPFAM" id="SSF56112">
    <property type="entry name" value="Protein kinase-like (PK-like)"/>
    <property type="match status" value="1"/>
</dbReference>
<feature type="repeat" description="ANK" evidence="3">
    <location>
        <begin position="154"/>
        <end position="175"/>
    </location>
</feature>
<dbReference type="InterPro" id="IPR036770">
    <property type="entry name" value="Ankyrin_rpt-contain_sf"/>
</dbReference>
<dbReference type="PROSITE" id="PS50297">
    <property type="entry name" value="ANK_REP_REGION"/>
    <property type="match status" value="3"/>
</dbReference>
<evidence type="ECO:0000256" key="1">
    <source>
        <dbReference type="ARBA" id="ARBA00022737"/>
    </source>
</evidence>
<reference evidence="5 6" key="1">
    <citation type="submission" date="2019-07" db="EMBL/GenBank/DDBJ databases">
        <title>Genomics analysis of Aphanomyces spp. identifies a new class of oomycete effector associated with host adaptation.</title>
        <authorList>
            <person name="Gaulin E."/>
        </authorList>
    </citation>
    <scope>NUCLEOTIDE SEQUENCE [LARGE SCALE GENOMIC DNA]</scope>
    <source>
        <strain evidence="5 6">ATCC 201684</strain>
    </source>
</reference>
<comment type="caution">
    <text evidence="5">The sequence shown here is derived from an EMBL/GenBank/DDBJ whole genome shotgun (WGS) entry which is preliminary data.</text>
</comment>
<dbReference type="SUPFAM" id="SSF48403">
    <property type="entry name" value="Ankyrin repeat"/>
    <property type="match status" value="2"/>
</dbReference>
<evidence type="ECO:0000259" key="4">
    <source>
        <dbReference type="PROSITE" id="PS50011"/>
    </source>
</evidence>
<dbReference type="PRINTS" id="PR01415">
    <property type="entry name" value="ANKYRIN"/>
</dbReference>
<dbReference type="InterPro" id="IPR000719">
    <property type="entry name" value="Prot_kinase_dom"/>
</dbReference>
<keyword evidence="2 3" id="KW-0040">ANK repeat</keyword>
<evidence type="ECO:0000313" key="5">
    <source>
        <dbReference type="EMBL" id="KAF0725712.1"/>
    </source>
</evidence>
<dbReference type="Pfam" id="PF00069">
    <property type="entry name" value="Pkinase"/>
    <property type="match status" value="1"/>
</dbReference>
<dbReference type="InterPro" id="IPR002110">
    <property type="entry name" value="Ankyrin_rpt"/>
</dbReference>
<organism evidence="5 6">
    <name type="scientific">Aphanomyces euteiches</name>
    <dbReference type="NCBI Taxonomy" id="100861"/>
    <lineage>
        <taxon>Eukaryota</taxon>
        <taxon>Sar</taxon>
        <taxon>Stramenopiles</taxon>
        <taxon>Oomycota</taxon>
        <taxon>Saprolegniomycetes</taxon>
        <taxon>Saprolegniales</taxon>
        <taxon>Verrucalvaceae</taxon>
        <taxon>Aphanomyces</taxon>
    </lineage>
</organism>
<feature type="repeat" description="ANK" evidence="3">
    <location>
        <begin position="258"/>
        <end position="290"/>
    </location>
</feature>
<dbReference type="PANTHER" id="PTHR24198:SF165">
    <property type="entry name" value="ANKYRIN REPEAT-CONTAINING PROTEIN-RELATED"/>
    <property type="match status" value="1"/>
</dbReference>
<dbReference type="SMART" id="SM00248">
    <property type="entry name" value="ANK"/>
    <property type="match status" value="13"/>
</dbReference>
<evidence type="ECO:0000256" key="3">
    <source>
        <dbReference type="PROSITE-ProRule" id="PRU00023"/>
    </source>
</evidence>
<dbReference type="EMBL" id="VJMJ01000234">
    <property type="protein sequence ID" value="KAF0725712.1"/>
    <property type="molecule type" value="Genomic_DNA"/>
</dbReference>
<dbReference type="PROSITE" id="PS50011">
    <property type="entry name" value="PROTEIN_KINASE_DOM"/>
    <property type="match status" value="1"/>
</dbReference>
<keyword evidence="1" id="KW-0677">Repeat</keyword>
<dbReference type="InterPro" id="IPR011009">
    <property type="entry name" value="Kinase-like_dom_sf"/>
</dbReference>
<dbReference type="Gene3D" id="1.25.40.20">
    <property type="entry name" value="Ankyrin repeat-containing domain"/>
    <property type="match status" value="4"/>
</dbReference>
<feature type="domain" description="Protein kinase" evidence="4">
    <location>
        <begin position="688"/>
        <end position="1065"/>
    </location>
</feature>
<dbReference type="PROSITE" id="PS50088">
    <property type="entry name" value="ANK_REPEAT"/>
    <property type="match status" value="3"/>
</dbReference>
<dbReference type="Gene3D" id="1.10.510.10">
    <property type="entry name" value="Transferase(Phosphotransferase) domain 1"/>
    <property type="match status" value="1"/>
</dbReference>
<dbReference type="GO" id="GO:0005524">
    <property type="term" value="F:ATP binding"/>
    <property type="evidence" value="ECO:0007669"/>
    <property type="project" value="InterPro"/>
</dbReference>
<dbReference type="GO" id="GO:0004672">
    <property type="term" value="F:protein kinase activity"/>
    <property type="evidence" value="ECO:0007669"/>
    <property type="project" value="InterPro"/>
</dbReference>
<evidence type="ECO:0000256" key="2">
    <source>
        <dbReference type="ARBA" id="ARBA00023043"/>
    </source>
</evidence>
<dbReference type="PANTHER" id="PTHR24198">
    <property type="entry name" value="ANKYRIN REPEAT AND PROTEIN KINASE DOMAIN-CONTAINING PROTEIN"/>
    <property type="match status" value="1"/>
</dbReference>
<gene>
    <name evidence="5" type="ORF">Ae201684_015865</name>
</gene>
<dbReference type="VEuPathDB" id="FungiDB:AeMF1_016894"/>
<protein>
    <recommendedName>
        <fullName evidence="4">Protein kinase domain-containing protein</fullName>
    </recommendedName>
</protein>
<dbReference type="VEuPathDB" id="FungiDB:AeMF1_016893"/>
<accession>A0A6G0WEB7</accession>
<keyword evidence="6" id="KW-1185">Reference proteome</keyword>